<dbReference type="AlphaFoldDB" id="A0A383W2A3"/>
<evidence type="ECO:0000313" key="2">
    <source>
        <dbReference type="Proteomes" id="UP000256970"/>
    </source>
</evidence>
<organism evidence="1 2">
    <name type="scientific">Tetradesmus obliquus</name>
    <name type="common">Green alga</name>
    <name type="synonym">Acutodesmus obliquus</name>
    <dbReference type="NCBI Taxonomy" id="3088"/>
    <lineage>
        <taxon>Eukaryota</taxon>
        <taxon>Viridiplantae</taxon>
        <taxon>Chlorophyta</taxon>
        <taxon>core chlorophytes</taxon>
        <taxon>Chlorophyceae</taxon>
        <taxon>CS clade</taxon>
        <taxon>Sphaeropleales</taxon>
        <taxon>Scenedesmaceae</taxon>
        <taxon>Tetradesmus</taxon>
    </lineage>
</organism>
<sequence>MAHPDPGFKGTKVLLEEDEIPTKWYNIIPDLPSPPPPPLHPKTLQPITGEDLAPLFPLGLIQQEVSTER</sequence>
<name>A0A383W2A3_TETOB</name>
<accession>A0A383W2A3</accession>
<dbReference type="STRING" id="3088.A0A383W2A3"/>
<proteinExistence type="predicted"/>
<gene>
    <name evidence="1" type="ORF">BQ4739_LOCUS11892</name>
</gene>
<protein>
    <recommendedName>
        <fullName evidence="3">TrpB-like pyridoxal-phosphate dependent enzyme</fullName>
    </recommendedName>
</protein>
<evidence type="ECO:0000313" key="1">
    <source>
        <dbReference type="EMBL" id="SZX71777.1"/>
    </source>
</evidence>
<reference evidence="1 2" key="1">
    <citation type="submission" date="2016-10" db="EMBL/GenBank/DDBJ databases">
        <authorList>
            <person name="Cai Z."/>
        </authorList>
    </citation>
    <scope>NUCLEOTIDE SEQUENCE [LARGE SCALE GENOMIC DNA]</scope>
</reference>
<keyword evidence="2" id="KW-1185">Reference proteome</keyword>
<dbReference type="Gene3D" id="3.40.50.1100">
    <property type="match status" value="1"/>
</dbReference>
<dbReference type="EMBL" id="FNXT01001076">
    <property type="protein sequence ID" value="SZX71777.1"/>
    <property type="molecule type" value="Genomic_DNA"/>
</dbReference>
<dbReference type="InterPro" id="IPR036052">
    <property type="entry name" value="TrpB-like_PALP_sf"/>
</dbReference>
<evidence type="ECO:0008006" key="3">
    <source>
        <dbReference type="Google" id="ProtNLM"/>
    </source>
</evidence>
<dbReference type="Proteomes" id="UP000256970">
    <property type="component" value="Unassembled WGS sequence"/>
</dbReference>